<proteinExistence type="predicted"/>
<dbReference type="Proteomes" id="UP000054144">
    <property type="component" value="Unassembled WGS sequence"/>
</dbReference>
<feature type="non-terminal residue" evidence="1">
    <location>
        <position position="75"/>
    </location>
</feature>
<evidence type="ECO:0000313" key="1">
    <source>
        <dbReference type="EMBL" id="KIY48109.1"/>
    </source>
</evidence>
<evidence type="ECO:0000313" key="2">
    <source>
        <dbReference type="Proteomes" id="UP000054144"/>
    </source>
</evidence>
<gene>
    <name evidence="1" type="ORF">FISHEDRAFT_18987</name>
</gene>
<protein>
    <submittedName>
        <fullName evidence="1">Uncharacterized protein</fullName>
    </submittedName>
</protein>
<sequence length="75" mass="8073">LNTVNASTGLSGFQVLFGRAPRVLPPIVPVLQPNFVIPAQEIVKNIIDLKQEAKDSLLAAKVSQAHYANAHRTAD</sequence>
<reference evidence="1 2" key="1">
    <citation type="journal article" date="2015" name="Fungal Genet. Biol.">
        <title>Evolution of novel wood decay mechanisms in Agaricales revealed by the genome sequences of Fistulina hepatica and Cylindrobasidium torrendii.</title>
        <authorList>
            <person name="Floudas D."/>
            <person name="Held B.W."/>
            <person name="Riley R."/>
            <person name="Nagy L.G."/>
            <person name="Koehler G."/>
            <person name="Ransdell A.S."/>
            <person name="Younus H."/>
            <person name="Chow J."/>
            <person name="Chiniquy J."/>
            <person name="Lipzen A."/>
            <person name="Tritt A."/>
            <person name="Sun H."/>
            <person name="Haridas S."/>
            <person name="LaButti K."/>
            <person name="Ohm R.A."/>
            <person name="Kues U."/>
            <person name="Blanchette R.A."/>
            <person name="Grigoriev I.V."/>
            <person name="Minto R.E."/>
            <person name="Hibbett D.S."/>
        </authorList>
    </citation>
    <scope>NUCLEOTIDE SEQUENCE [LARGE SCALE GENOMIC DNA]</scope>
    <source>
        <strain evidence="1 2">ATCC 64428</strain>
    </source>
</reference>
<keyword evidence="2" id="KW-1185">Reference proteome</keyword>
<dbReference type="OrthoDB" id="3268967at2759"/>
<dbReference type="EMBL" id="KN881856">
    <property type="protein sequence ID" value="KIY48109.1"/>
    <property type="molecule type" value="Genomic_DNA"/>
</dbReference>
<name>A0A0D7ACH1_9AGAR</name>
<accession>A0A0D7ACH1</accession>
<organism evidence="1 2">
    <name type="scientific">Fistulina hepatica ATCC 64428</name>
    <dbReference type="NCBI Taxonomy" id="1128425"/>
    <lineage>
        <taxon>Eukaryota</taxon>
        <taxon>Fungi</taxon>
        <taxon>Dikarya</taxon>
        <taxon>Basidiomycota</taxon>
        <taxon>Agaricomycotina</taxon>
        <taxon>Agaricomycetes</taxon>
        <taxon>Agaricomycetidae</taxon>
        <taxon>Agaricales</taxon>
        <taxon>Fistulinaceae</taxon>
        <taxon>Fistulina</taxon>
    </lineage>
</organism>
<feature type="non-terminal residue" evidence="1">
    <location>
        <position position="1"/>
    </location>
</feature>
<dbReference type="AlphaFoldDB" id="A0A0D7ACH1"/>